<dbReference type="PANTHER" id="PTHR33371">
    <property type="entry name" value="INTERMEMBRANE PHOSPHOLIPID TRANSPORT SYSTEM BINDING PROTEIN MLAD-RELATED"/>
    <property type="match status" value="1"/>
</dbReference>
<proteinExistence type="predicted"/>
<evidence type="ECO:0000259" key="2">
    <source>
        <dbReference type="Pfam" id="PF02470"/>
    </source>
</evidence>
<sequence length="491" mass="55117">MNNNTWKVGALVAVSALAFAGTVLFFGELPFFKSNKAEYYAYFDNVGGLSKGSDVRVSGVKVGKVKEILFEKGEVKVVLEVQKGVPIYRDAVAKIGTLGLLGDKYVEIQPGHPESGELPPQSVIFYTQKPSDITDLITNMSKTAQGINKLTANLNRLVQNLNTVLVENRKNLNQTLEHIERISKNLEMTLPQLTENYNKLAQNLNALLVKSSSSLENSLKNIKQLTDSLKRELPILVRNLNIAVKTFADNRNSIEKTLENLEQITKKINKGQGTLGKLINDKVLYKELKRSVKTLAKVSNTLVQTQLHIEAFAQHEGTGDSKAGINVIFQPDDTKYYLFGVVGDSAGKISKKIIYQNGSPVEVTEKKYRPEFNLQYARIFPDRWFHRGSSIVLRIGIKESTGGIGVDYVFNERLMFSFDLWDFGRADRPYEDLKPNTELGIKYMFYSPFFVKAGGYDLLNKRYRTVFFGGGMSFTDNDLKYLLGGIKLPSF</sequence>
<dbReference type="AlphaFoldDB" id="A0A9D0YR47"/>
<feature type="coiled-coil region" evidence="1">
    <location>
        <begin position="147"/>
        <end position="264"/>
    </location>
</feature>
<evidence type="ECO:0000313" key="3">
    <source>
        <dbReference type="EMBL" id="HIP98660.1"/>
    </source>
</evidence>
<evidence type="ECO:0000313" key="4">
    <source>
        <dbReference type="Proteomes" id="UP000606463"/>
    </source>
</evidence>
<keyword evidence="1" id="KW-0175">Coiled coil</keyword>
<name>A0A9D0YR47_AQUAO</name>
<organism evidence="3 4">
    <name type="scientific">Aquifex aeolicus</name>
    <dbReference type="NCBI Taxonomy" id="63363"/>
    <lineage>
        <taxon>Bacteria</taxon>
        <taxon>Pseudomonadati</taxon>
        <taxon>Aquificota</taxon>
        <taxon>Aquificia</taxon>
        <taxon>Aquificales</taxon>
        <taxon>Aquificaceae</taxon>
        <taxon>Aquifex</taxon>
    </lineage>
</organism>
<feature type="domain" description="Mce/MlaD" evidence="2">
    <location>
        <begin position="37"/>
        <end position="111"/>
    </location>
</feature>
<dbReference type="Pfam" id="PF02470">
    <property type="entry name" value="MlaD"/>
    <property type="match status" value="1"/>
</dbReference>
<dbReference type="InterPro" id="IPR003399">
    <property type="entry name" value="Mce/MlaD"/>
</dbReference>
<comment type="caution">
    <text evidence="3">The sequence shown here is derived from an EMBL/GenBank/DDBJ whole genome shotgun (WGS) entry which is preliminary data.</text>
</comment>
<evidence type="ECO:0000256" key="1">
    <source>
        <dbReference type="SAM" id="Coils"/>
    </source>
</evidence>
<dbReference type="Proteomes" id="UP000606463">
    <property type="component" value="Unassembled WGS sequence"/>
</dbReference>
<protein>
    <submittedName>
        <fullName evidence="3">MCE family protein</fullName>
    </submittedName>
</protein>
<gene>
    <name evidence="3" type="ORF">EYH37_04790</name>
</gene>
<dbReference type="EMBL" id="DQVE01000049">
    <property type="protein sequence ID" value="HIP98660.1"/>
    <property type="molecule type" value="Genomic_DNA"/>
</dbReference>
<dbReference type="InterPro" id="IPR052336">
    <property type="entry name" value="MlaD_Phospholipid_Transporter"/>
</dbReference>
<dbReference type="PANTHER" id="PTHR33371:SF4">
    <property type="entry name" value="INTERMEMBRANE PHOSPHOLIPID TRANSPORT SYSTEM BINDING PROTEIN MLAD"/>
    <property type="match status" value="1"/>
</dbReference>
<reference evidence="3" key="1">
    <citation type="journal article" date="2020" name="ISME J.">
        <title>Gammaproteobacteria mediating utilization of methyl-, sulfur- and petroleum organic compounds in deep ocean hydrothermal plumes.</title>
        <authorList>
            <person name="Zhou Z."/>
            <person name="Liu Y."/>
            <person name="Pan J."/>
            <person name="Cron B.R."/>
            <person name="Toner B.M."/>
            <person name="Anantharaman K."/>
            <person name="Breier J.A."/>
            <person name="Dick G.J."/>
            <person name="Li M."/>
        </authorList>
    </citation>
    <scope>NUCLEOTIDE SEQUENCE</scope>
    <source>
        <strain evidence="3">SZUA-1501</strain>
    </source>
</reference>
<accession>A0A9D0YR47</accession>